<feature type="transmembrane region" description="Helical" evidence="6">
    <location>
        <begin position="191"/>
        <end position="209"/>
    </location>
</feature>
<reference evidence="7 8" key="1">
    <citation type="journal article" date="2021" name="Elife">
        <title>Chloroplast acquisition without the gene transfer in kleptoplastic sea slugs, Plakobranchus ocellatus.</title>
        <authorList>
            <person name="Maeda T."/>
            <person name="Takahashi S."/>
            <person name="Yoshida T."/>
            <person name="Shimamura S."/>
            <person name="Takaki Y."/>
            <person name="Nagai Y."/>
            <person name="Toyoda A."/>
            <person name="Suzuki Y."/>
            <person name="Arimoto A."/>
            <person name="Ishii H."/>
            <person name="Satoh N."/>
            <person name="Nishiyama T."/>
            <person name="Hasebe M."/>
            <person name="Maruyama T."/>
            <person name="Minagawa J."/>
            <person name="Obokata J."/>
            <person name="Shigenobu S."/>
        </authorList>
    </citation>
    <scope>NUCLEOTIDE SEQUENCE [LARGE SCALE GENOMIC DNA]</scope>
</reference>
<protein>
    <submittedName>
        <fullName evidence="7">Cationic amino acid transporter 2</fullName>
    </submittedName>
</protein>
<feature type="transmembrane region" description="Helical" evidence="6">
    <location>
        <begin position="66"/>
        <end position="90"/>
    </location>
</feature>
<sequence>MKLPAWITRGSFGLSEKDSGKDADPKDGRNQNATASSARATTSNVEAGHVTAADKEMTQCLSTFDLVSLGVGSCCGSGIYLTAGMIASTLAGPSGIISFFLAGLASLLSGLHFAKLATIFPHTSGSAYVYAYVTIGELSAFIIGWGLIVEYMIGTAAAAIALSETLDTLFQEVISTTLEQKFPSVSNLDPLAALVCLVLTGVLATGVELSAKVNNFLNLLNLLVWSTFIVASFILGNSNNWTRGRGTRGLFPFGVAGVWKAVPVAYFAFVGFDGLASTGAECKTPGRSIPAAIVLSILINIVVFASVVLALTYDVDYRSLLEDTAVVDVFPMLGYPFLKYIMAVGAVSGLFAATFGSLFPLPRVVQAMAQDGLIFRYFSHIHPTRHTAMRATIFCGTVSALLAAFVDLKSDLRAALTPLISIFTALINMYLMASLSLMAWALFLAWMFFGLSVYYFYGLSLRGLTCSKKLASSKEGDDVSEVSESDTDTSPLLST</sequence>
<feature type="transmembrane region" description="Helical" evidence="6">
    <location>
        <begin position="129"/>
        <end position="148"/>
    </location>
</feature>
<name>A0AAV4CPH1_9GAST</name>
<feature type="transmembrane region" description="Helical" evidence="6">
    <location>
        <begin position="412"/>
        <end position="431"/>
    </location>
</feature>
<keyword evidence="2 6" id="KW-0812">Transmembrane</keyword>
<evidence type="ECO:0000256" key="3">
    <source>
        <dbReference type="ARBA" id="ARBA00022989"/>
    </source>
</evidence>
<evidence type="ECO:0000256" key="5">
    <source>
        <dbReference type="SAM" id="MobiDB-lite"/>
    </source>
</evidence>
<evidence type="ECO:0000313" key="7">
    <source>
        <dbReference type="EMBL" id="GFO33766.1"/>
    </source>
</evidence>
<feature type="compositionally biased region" description="Low complexity" evidence="5">
    <location>
        <begin position="33"/>
        <end position="42"/>
    </location>
</feature>
<dbReference type="Proteomes" id="UP000735302">
    <property type="component" value="Unassembled WGS sequence"/>
</dbReference>
<evidence type="ECO:0000256" key="2">
    <source>
        <dbReference type="ARBA" id="ARBA00022692"/>
    </source>
</evidence>
<feature type="transmembrane region" description="Helical" evidence="6">
    <location>
        <begin position="96"/>
        <end position="117"/>
    </location>
</feature>
<feature type="transmembrane region" description="Helical" evidence="6">
    <location>
        <begin position="340"/>
        <end position="361"/>
    </location>
</feature>
<comment type="caution">
    <text evidence="7">The sequence shown here is derived from an EMBL/GenBank/DDBJ whole genome shotgun (WGS) entry which is preliminary data.</text>
</comment>
<dbReference type="InterPro" id="IPR002293">
    <property type="entry name" value="AA/rel_permease1"/>
</dbReference>
<keyword evidence="3 6" id="KW-1133">Transmembrane helix</keyword>
<comment type="subcellular location">
    <subcellularLocation>
        <location evidence="1">Membrane</location>
        <topology evidence="1">Multi-pass membrane protein</topology>
    </subcellularLocation>
</comment>
<feature type="transmembrane region" description="Helical" evidence="6">
    <location>
        <begin position="216"/>
        <end position="236"/>
    </location>
</feature>
<dbReference type="Pfam" id="PF13520">
    <property type="entry name" value="AA_permease_2"/>
    <property type="match status" value="1"/>
</dbReference>
<evidence type="ECO:0000256" key="6">
    <source>
        <dbReference type="SAM" id="Phobius"/>
    </source>
</evidence>
<dbReference type="Gene3D" id="1.20.1740.10">
    <property type="entry name" value="Amino acid/polyamine transporter I"/>
    <property type="match status" value="1"/>
</dbReference>
<feature type="transmembrane region" description="Helical" evidence="6">
    <location>
        <begin position="256"/>
        <end position="276"/>
    </location>
</feature>
<evidence type="ECO:0000313" key="8">
    <source>
        <dbReference type="Proteomes" id="UP000735302"/>
    </source>
</evidence>
<organism evidence="7 8">
    <name type="scientific">Plakobranchus ocellatus</name>
    <dbReference type="NCBI Taxonomy" id="259542"/>
    <lineage>
        <taxon>Eukaryota</taxon>
        <taxon>Metazoa</taxon>
        <taxon>Spiralia</taxon>
        <taxon>Lophotrochozoa</taxon>
        <taxon>Mollusca</taxon>
        <taxon>Gastropoda</taxon>
        <taxon>Heterobranchia</taxon>
        <taxon>Euthyneura</taxon>
        <taxon>Panpulmonata</taxon>
        <taxon>Sacoglossa</taxon>
        <taxon>Placobranchoidea</taxon>
        <taxon>Plakobranchidae</taxon>
        <taxon>Plakobranchus</taxon>
    </lineage>
</organism>
<dbReference type="PANTHER" id="PTHR43243:SF17">
    <property type="entry name" value="CATIONIC AMINO ACID TRANSPORTER-RELATED"/>
    <property type="match status" value="1"/>
</dbReference>
<feature type="transmembrane region" description="Helical" evidence="6">
    <location>
        <begin position="438"/>
        <end position="457"/>
    </location>
</feature>
<feature type="region of interest" description="Disordered" evidence="5">
    <location>
        <begin position="472"/>
        <end position="495"/>
    </location>
</feature>
<accession>A0AAV4CPH1</accession>
<dbReference type="AlphaFoldDB" id="A0AAV4CPH1"/>
<evidence type="ECO:0000256" key="1">
    <source>
        <dbReference type="ARBA" id="ARBA00004141"/>
    </source>
</evidence>
<gene>
    <name evidence="7" type="ORF">PoB_006027100</name>
</gene>
<proteinExistence type="predicted"/>
<keyword evidence="8" id="KW-1185">Reference proteome</keyword>
<feature type="region of interest" description="Disordered" evidence="5">
    <location>
        <begin position="14"/>
        <end position="42"/>
    </location>
</feature>
<dbReference type="EMBL" id="BLXT01006832">
    <property type="protein sequence ID" value="GFO33766.1"/>
    <property type="molecule type" value="Genomic_DNA"/>
</dbReference>
<keyword evidence="4 6" id="KW-0472">Membrane</keyword>
<evidence type="ECO:0000256" key="4">
    <source>
        <dbReference type="ARBA" id="ARBA00023136"/>
    </source>
</evidence>
<dbReference type="PANTHER" id="PTHR43243">
    <property type="entry name" value="INNER MEMBRANE TRANSPORTER YGJI-RELATED"/>
    <property type="match status" value="1"/>
</dbReference>
<feature type="compositionally biased region" description="Acidic residues" evidence="5">
    <location>
        <begin position="478"/>
        <end position="487"/>
    </location>
</feature>
<feature type="compositionally biased region" description="Basic and acidic residues" evidence="5">
    <location>
        <begin position="15"/>
        <end position="29"/>
    </location>
</feature>
<dbReference type="GO" id="GO:0015171">
    <property type="term" value="F:amino acid transmembrane transporter activity"/>
    <property type="evidence" value="ECO:0007669"/>
    <property type="project" value="TreeGrafter"/>
</dbReference>
<dbReference type="GO" id="GO:0005886">
    <property type="term" value="C:plasma membrane"/>
    <property type="evidence" value="ECO:0007669"/>
    <property type="project" value="TreeGrafter"/>
</dbReference>
<feature type="transmembrane region" description="Helical" evidence="6">
    <location>
        <begin position="288"/>
        <end position="313"/>
    </location>
</feature>